<evidence type="ECO:0000256" key="1">
    <source>
        <dbReference type="SAM" id="MobiDB-lite"/>
    </source>
</evidence>
<keyword evidence="3" id="KW-1185">Reference proteome</keyword>
<protein>
    <submittedName>
        <fullName evidence="2">Uncharacterized protein</fullName>
    </submittedName>
</protein>
<proteinExistence type="predicted"/>
<dbReference type="AlphaFoldDB" id="R0L2M8"/>
<dbReference type="EMBL" id="KB744722">
    <property type="protein sequence ID" value="EOA94522.1"/>
    <property type="molecule type" value="Genomic_DNA"/>
</dbReference>
<feature type="compositionally biased region" description="Low complexity" evidence="1">
    <location>
        <begin position="501"/>
        <end position="511"/>
    </location>
</feature>
<evidence type="ECO:0000313" key="3">
    <source>
        <dbReference type="Proteomes" id="UP000296049"/>
    </source>
</evidence>
<accession>R0L2M8</accession>
<feature type="region of interest" description="Disordered" evidence="1">
    <location>
        <begin position="501"/>
        <end position="544"/>
    </location>
</feature>
<evidence type="ECO:0000313" key="2">
    <source>
        <dbReference type="EMBL" id="EOA94522.1"/>
    </source>
</evidence>
<dbReference type="Proteomes" id="UP000296049">
    <property type="component" value="Unassembled WGS sequence"/>
</dbReference>
<gene>
    <name evidence="2" type="ORF">Anapl_08661</name>
</gene>
<reference evidence="3" key="1">
    <citation type="journal article" date="2013" name="Nat. Genet.">
        <title>The duck genome and transcriptome provide insight into an avian influenza virus reservoir species.</title>
        <authorList>
            <person name="Huang Y."/>
            <person name="Li Y."/>
            <person name="Burt D.W."/>
            <person name="Chen H."/>
            <person name="Zhang Y."/>
            <person name="Qian W."/>
            <person name="Kim H."/>
            <person name="Gan S."/>
            <person name="Zhao Y."/>
            <person name="Li J."/>
            <person name="Yi K."/>
            <person name="Feng H."/>
            <person name="Zhu P."/>
            <person name="Li B."/>
            <person name="Liu Q."/>
            <person name="Fairley S."/>
            <person name="Magor K.E."/>
            <person name="Du Z."/>
            <person name="Hu X."/>
            <person name="Goodman L."/>
            <person name="Tafer H."/>
            <person name="Vignal A."/>
            <person name="Lee T."/>
            <person name="Kim K.W."/>
            <person name="Sheng Z."/>
            <person name="An Y."/>
            <person name="Searle S."/>
            <person name="Herrero J."/>
            <person name="Groenen M.A."/>
            <person name="Crooijmans R.P."/>
            <person name="Faraut T."/>
            <person name="Cai Q."/>
            <person name="Webster R.G."/>
            <person name="Aldridge J.R."/>
            <person name="Warren W.C."/>
            <person name="Bartschat S."/>
            <person name="Kehr S."/>
            <person name="Marz M."/>
            <person name="Stadler P.F."/>
            <person name="Smith J."/>
            <person name="Kraus R.H."/>
            <person name="Zhao Y."/>
            <person name="Ren L."/>
            <person name="Fei J."/>
            <person name="Morisson M."/>
            <person name="Kaiser P."/>
            <person name="Griffin D.K."/>
            <person name="Rao M."/>
            <person name="Pitel F."/>
            <person name="Wang J."/>
            <person name="Li N."/>
        </authorList>
    </citation>
    <scope>NUCLEOTIDE SEQUENCE [LARGE SCALE GENOMIC DNA]</scope>
</reference>
<sequence>MHSHKYQHQKAVAPSQCQISDGHLLFRGAWPSTSNACRTTLYARRRFSDTSMLGEDLNCGGLGNGKMQNHMKERQTLLTKQQSCSWYCCPWQGQVRTHRRTSRPEAAQLAAVWPWGLALVVTDEQAFCLFKAASKLKTAEKTPNWAELWLQEAPVMRTPSQVLVVTVSFCLLLCFQAAQHRESLTPYIHWGDGIRPGTWHIWQNTCNLQTPHPVCRSLQPRGPKRDPQAGCPGAAGNLLFDPQAARAGAAIIFFTRQQAKFRISRAQAVSSTFLPHSQFTLVSKSCSSSIIRIRHPPACFPTGGLALSTLGSAARGALCLHIPLLPCSKGQWFVVRGIGKPLASNRTSTHCTKERENLGKQELALRQEASAQSLLIELQQATAHVVASASDHRNARTIFSCGIYFPPILSLAGPIATYLQQHLLFPHPPGVLSEEMPTHRTYSRGISTALPACWYRRERGFSEVTEGRAEKELELGNCLSHIQGYRTGLLPLLITSRDSSSQTSSAAGAAAPERLPQLSSLSPRRAHAGGAPAVGERKEEKPNNVGKGSLCLCLQLAAERLLCGEPAQEHQASAAQCALPPGQRQSFRKAGIMDAPPDGPFSSFWCLSIKDYKSTRHTESSQLKGGMAEKQEALPQPSAAQILLAPPCPLLPLHPSAAHTAVPRCHPCEGHGHQPPQISFDTKGSNTLTSSRCTEQSPLVSEQGCFWSKSQNALKEELQEGYDRQCLGFKLHSTSECPLLRNLNDTLEYKTENELGGCCNEYPALPEPKAMQL</sequence>
<organism evidence="2 3">
    <name type="scientific">Anas platyrhynchos</name>
    <name type="common">Mallard</name>
    <name type="synonym">Anas boschas</name>
    <dbReference type="NCBI Taxonomy" id="8839"/>
    <lineage>
        <taxon>Eukaryota</taxon>
        <taxon>Metazoa</taxon>
        <taxon>Chordata</taxon>
        <taxon>Craniata</taxon>
        <taxon>Vertebrata</taxon>
        <taxon>Euteleostomi</taxon>
        <taxon>Archelosauria</taxon>
        <taxon>Archosauria</taxon>
        <taxon>Dinosauria</taxon>
        <taxon>Saurischia</taxon>
        <taxon>Theropoda</taxon>
        <taxon>Coelurosauria</taxon>
        <taxon>Aves</taxon>
        <taxon>Neognathae</taxon>
        <taxon>Galloanserae</taxon>
        <taxon>Anseriformes</taxon>
        <taxon>Anatidae</taxon>
        <taxon>Anatinae</taxon>
        <taxon>Anas</taxon>
    </lineage>
</organism>
<name>R0L2M8_ANAPL</name>